<dbReference type="RefSeq" id="WP_369716510.1">
    <property type="nucleotide sequence ID" value="NZ_CP165647.1"/>
</dbReference>
<reference evidence="1" key="1">
    <citation type="submission" date="2024-07" db="EMBL/GenBank/DDBJ databases">
        <authorList>
            <person name="Li X.-J."/>
            <person name="Wang X."/>
        </authorList>
    </citation>
    <scope>NUCLEOTIDE SEQUENCE</scope>
    <source>
        <strain evidence="1">HSP-536</strain>
    </source>
</reference>
<dbReference type="EMBL" id="CP165647">
    <property type="protein sequence ID" value="XDU62674.1"/>
    <property type="molecule type" value="Genomic_DNA"/>
</dbReference>
<protein>
    <submittedName>
        <fullName evidence="1">Uncharacterized protein</fullName>
    </submittedName>
</protein>
<gene>
    <name evidence="1" type="ORF">AB8B28_02065</name>
</gene>
<evidence type="ECO:0000313" key="1">
    <source>
        <dbReference type="EMBL" id="XDU62674.1"/>
    </source>
</evidence>
<sequence>MTKKENESFIQFTNTDNIEGINQEIKKIFPLRDKETKEENIEKIQFDNLKFGIYFSKCERGSEKVLIVKNKKKIRCGNYFINGTKKAFYSDLYFLVFHQEEKDRNAIFENLIEKILGIIRIKDSIL</sequence>
<proteinExistence type="predicted"/>
<accession>A0AB39V4D3</accession>
<dbReference type="KEGG" id="lala:AB8B28_02065"/>
<organism evidence="1">
    <name type="scientific">Leptotrichia alba</name>
    <dbReference type="NCBI Taxonomy" id="3239304"/>
    <lineage>
        <taxon>Bacteria</taxon>
        <taxon>Fusobacteriati</taxon>
        <taxon>Fusobacteriota</taxon>
        <taxon>Fusobacteriia</taxon>
        <taxon>Fusobacteriales</taxon>
        <taxon>Leptotrichiaceae</taxon>
        <taxon>Leptotrichia</taxon>
    </lineage>
</organism>
<name>A0AB39V4D3_9FUSO</name>
<dbReference type="AlphaFoldDB" id="A0AB39V4D3"/>